<dbReference type="EMBL" id="JAEILG010000113">
    <property type="protein sequence ID" value="MBI6568190.1"/>
    <property type="molecule type" value="Genomic_DNA"/>
</dbReference>
<accession>A0ABS0URH2</accession>
<name>A0ABS0URH2_9PSED</name>
<comment type="caution">
    <text evidence="1">The sequence shown here is derived from an EMBL/GenBank/DDBJ whole genome shotgun (WGS) entry which is preliminary data.</text>
</comment>
<proteinExistence type="predicted"/>
<dbReference type="RefSeq" id="WP_177325585.1">
    <property type="nucleotide sequence ID" value="NZ_JAEIKU010000102.1"/>
</dbReference>
<keyword evidence="2" id="KW-1185">Reference proteome</keyword>
<evidence type="ECO:0000313" key="1">
    <source>
        <dbReference type="EMBL" id="MBI6568190.1"/>
    </source>
</evidence>
<sequence length="105" mass="11984">MLIQVQDTRSHVKIKLNALPRVVPVADRSRHVSAALEVDDLILPPDLAAKPLSNQRKQKARMIAGFSKNKPNYKQRTLLKDEQLAACLYSLTFIFKNKDNKEFIL</sequence>
<organism evidence="1 2">
    <name type="scientific">Pseudomonas synxantha</name>
    <dbReference type="NCBI Taxonomy" id="47883"/>
    <lineage>
        <taxon>Bacteria</taxon>
        <taxon>Pseudomonadati</taxon>
        <taxon>Pseudomonadota</taxon>
        <taxon>Gammaproteobacteria</taxon>
        <taxon>Pseudomonadales</taxon>
        <taxon>Pseudomonadaceae</taxon>
        <taxon>Pseudomonas</taxon>
    </lineage>
</organism>
<evidence type="ECO:0000313" key="2">
    <source>
        <dbReference type="Proteomes" id="UP000648914"/>
    </source>
</evidence>
<reference evidence="1 2" key="1">
    <citation type="submission" date="2020-12" db="EMBL/GenBank/DDBJ databases">
        <title>Comparative genomic insights into the epidemiology and virulence of plant pathogenic Pseudomonads from Turkey.</title>
        <authorList>
            <person name="Dillon M."/>
            <person name="Ruiz-Bedoya T."/>
            <person name="Bendalovic-Torma C."/>
            <person name="Guttman K.M."/>
            <person name="Kwak H."/>
            <person name="Middleton M.A."/>
            <person name="Wang P.W."/>
            <person name="Horuz S."/>
            <person name="Aysan Y."/>
            <person name="Guttman D.S."/>
        </authorList>
    </citation>
    <scope>NUCLEOTIDE SEQUENCE [LARGE SCALE GENOMIC DNA]</scope>
    <source>
        <strain evidence="1 2">S5_IA_2b</strain>
    </source>
</reference>
<gene>
    <name evidence="1" type="ORF">YA0852_29390</name>
</gene>
<protein>
    <submittedName>
        <fullName evidence="1">Uncharacterized protein</fullName>
    </submittedName>
</protein>
<dbReference type="Proteomes" id="UP000648914">
    <property type="component" value="Unassembled WGS sequence"/>
</dbReference>